<reference evidence="2" key="1">
    <citation type="submission" date="2016-11" db="UniProtKB">
        <authorList>
            <consortium name="WormBaseParasite"/>
        </authorList>
    </citation>
    <scope>IDENTIFICATION</scope>
</reference>
<evidence type="ECO:0000313" key="1">
    <source>
        <dbReference type="Proteomes" id="UP000095280"/>
    </source>
</evidence>
<protein>
    <submittedName>
        <fullName evidence="2">Testis expressed 36</fullName>
    </submittedName>
</protein>
<dbReference type="Proteomes" id="UP000095280">
    <property type="component" value="Unplaced"/>
</dbReference>
<evidence type="ECO:0000313" key="2">
    <source>
        <dbReference type="WBParaSite" id="maker-uti_cns_0011941-snap-gene-0.4-mRNA-1"/>
    </source>
</evidence>
<dbReference type="AlphaFoldDB" id="A0A1I8IEQ1"/>
<name>A0A1I8IEQ1_9PLAT</name>
<dbReference type="WBParaSite" id="maker-uti_cns_0011941-snap-gene-0.4-mRNA-1">
    <property type="protein sequence ID" value="maker-uti_cns_0011941-snap-gene-0.4-mRNA-1"/>
    <property type="gene ID" value="maker-uti_cns_0011941-snap-gene-0.4"/>
</dbReference>
<keyword evidence="1" id="KW-1185">Reference proteome</keyword>
<organism evidence="1 2">
    <name type="scientific">Macrostomum lignano</name>
    <dbReference type="NCBI Taxonomy" id="282301"/>
    <lineage>
        <taxon>Eukaryota</taxon>
        <taxon>Metazoa</taxon>
        <taxon>Spiralia</taxon>
        <taxon>Lophotrochozoa</taxon>
        <taxon>Platyhelminthes</taxon>
        <taxon>Rhabditophora</taxon>
        <taxon>Macrostomorpha</taxon>
        <taxon>Macrostomida</taxon>
        <taxon>Macrostomidae</taxon>
        <taxon>Macrostomum</taxon>
    </lineage>
</organism>
<proteinExistence type="predicted"/>
<accession>A0A1I8IEQ1</accession>
<sequence>SIVFSLPSGKASNFNNISENRYSKFTEPFPVYRINKKRNPTEIPVHLCLHALLQRTRESSSSIRSCSTFCTAVELDQGFEPRTADSRAKLWRDFFSREAYYWRFPFSATSSPHRASAADATVYAEAKRSHRLPNLDWSAGYSSPRPVLSPRGEPLVFLVQAQPDQLRQPDAFSGRRPTLEKFGVYDSSENSTQRLANQWPVPVR</sequence>